<keyword evidence="3" id="KW-1185">Reference proteome</keyword>
<evidence type="ECO:0000313" key="2">
    <source>
        <dbReference type="EMBL" id="CUH93581.1"/>
    </source>
</evidence>
<feature type="region of interest" description="Disordered" evidence="1">
    <location>
        <begin position="21"/>
        <end position="70"/>
    </location>
</feature>
<proteinExistence type="predicted"/>
<protein>
    <submittedName>
        <fullName evidence="2">Uncharacterized protein</fullName>
    </submittedName>
</protein>
<dbReference type="AlphaFoldDB" id="A0A0K8J7E1"/>
<feature type="compositionally biased region" description="Basic residues" evidence="1">
    <location>
        <begin position="25"/>
        <end position="36"/>
    </location>
</feature>
<dbReference type="KEGG" id="hsd:SD1D_2045"/>
<gene>
    <name evidence="2" type="ORF">SD1D_2045</name>
</gene>
<evidence type="ECO:0000313" key="3">
    <source>
        <dbReference type="Proteomes" id="UP000196053"/>
    </source>
</evidence>
<evidence type="ECO:0000256" key="1">
    <source>
        <dbReference type="SAM" id="MobiDB-lite"/>
    </source>
</evidence>
<feature type="compositionally biased region" description="Basic and acidic residues" evidence="1">
    <location>
        <begin position="48"/>
        <end position="70"/>
    </location>
</feature>
<sequence length="70" mass="7952">MSFLYITAFYFTTSQKFIGAEKASSKPKKKKKKKKKPATEENATNTEAKTDTAAEDKDKIVTKNETEEEK</sequence>
<dbReference type="EMBL" id="LN879430">
    <property type="protein sequence ID" value="CUH93581.1"/>
    <property type="molecule type" value="Genomic_DNA"/>
</dbReference>
<dbReference type="Proteomes" id="UP000196053">
    <property type="component" value="Chromosome I"/>
</dbReference>
<dbReference type="RefSeq" id="WP_058258816.1">
    <property type="nucleotide sequence ID" value="NZ_LN879430.1"/>
</dbReference>
<name>A0A0K8J7E1_9FIRM</name>
<organism evidence="2 3">
    <name type="scientific">Herbinix luporum</name>
    <dbReference type="NCBI Taxonomy" id="1679721"/>
    <lineage>
        <taxon>Bacteria</taxon>
        <taxon>Bacillati</taxon>
        <taxon>Bacillota</taxon>
        <taxon>Clostridia</taxon>
        <taxon>Lachnospirales</taxon>
        <taxon>Lachnospiraceae</taxon>
        <taxon>Herbinix</taxon>
    </lineage>
</organism>
<reference evidence="3" key="1">
    <citation type="submission" date="2015-09" db="EMBL/GenBank/DDBJ databases">
        <authorList>
            <person name="Wibberg D."/>
        </authorList>
    </citation>
    <scope>NUCLEOTIDE SEQUENCE [LARGE SCALE GENOMIC DNA]</scope>
    <source>
        <strain evidence="3">SD1D</strain>
    </source>
</reference>
<accession>A0A0K8J7E1</accession>